<dbReference type="EMBL" id="JAAGOX010000015">
    <property type="protein sequence ID" value="NDW45551.1"/>
    <property type="molecule type" value="Genomic_DNA"/>
</dbReference>
<dbReference type="PIRSF" id="PIRSF028304">
    <property type="entry name" value="UCP028304"/>
    <property type="match status" value="1"/>
</dbReference>
<protein>
    <submittedName>
        <fullName evidence="1">Type VI secretion system baseplate subunit TssF</fullName>
    </submittedName>
</protein>
<evidence type="ECO:0000313" key="1">
    <source>
        <dbReference type="EMBL" id="NDW45551.1"/>
    </source>
</evidence>
<dbReference type="PANTHER" id="PTHR35370">
    <property type="entry name" value="CYTOPLASMIC PROTEIN-RELATED-RELATED"/>
    <property type="match status" value="1"/>
</dbReference>
<sequence length="626" mass="68889">MDQAFLEYYEEELIQLRALAQEFSALHPNVARNLSLDSVPCPDPYVERLLEGVAFLAARTRLKVDGEASRYVRNLLDMLYPDLAGPGPAMSMAQLNPGPQVESMLGGHKVKRGTRLVAGLKPGLSTRAVYTTAQDIHLWPIKIKSARYLQDPGALSEAGVPEGLTRSAAAGIRLVLTRTGPGPLSDLALDRLDLYFGSAGRGTQLFDAIFGFGGPVVSRPARPGATFTKCEPPAMVGVSDEQALLPRVRPAFEGYRLLREYFLMPERFLGLTLSGLSPTVRMAKETDVEVVLLLNEPFDNLRDLVADDFRLFVAPLVNLFEHECNLVGLDAYRPAHIVHADRTRPRDFEIYRLLRVEDADIDGPEAVVPPLFSFEDKADSGYVYTTDRRPRRPGDDEIRRGQTRTSYTGDDLFISVARPAGARAGASRPTRLDIRALCTNRDLPILDDTPVLTLETGDPVGSVNLLQPFRRPRPSLRSARPGGPGGEERMNDLIWRWIAQLNMGFVSLAEDSAGAEPLRAMINLYADRGDPVLARHGRSIAALRSRPLIERLQVPGPICFGNGMEITLDVDESQLSGGSSLLLSALLAQILTRAAATNSFVRTKTRLLQQQQEVTWPMKPGSRVLI</sequence>
<organism evidence="1">
    <name type="scientific">Ruegeria sp. PrR005</name>
    <dbReference type="NCBI Taxonomy" id="2706882"/>
    <lineage>
        <taxon>Bacteria</taxon>
        <taxon>Pseudomonadati</taxon>
        <taxon>Pseudomonadota</taxon>
        <taxon>Alphaproteobacteria</taxon>
        <taxon>Rhodobacterales</taxon>
        <taxon>Roseobacteraceae</taxon>
        <taxon>Ruegeria</taxon>
    </lineage>
</organism>
<comment type="caution">
    <text evidence="1">The sequence shown here is derived from an EMBL/GenBank/DDBJ whole genome shotgun (WGS) entry which is preliminary data.</text>
</comment>
<dbReference type="NCBIfam" id="TIGR03359">
    <property type="entry name" value="VI_chp_6"/>
    <property type="match status" value="1"/>
</dbReference>
<name>A0A6B2NN59_9RHOB</name>
<accession>A0A6B2NN59</accession>
<gene>
    <name evidence="1" type="primary">tssF</name>
    <name evidence="1" type="ORF">G0P99_11320</name>
</gene>
<dbReference type="Pfam" id="PF05947">
    <property type="entry name" value="T6SS_TssF"/>
    <property type="match status" value="1"/>
</dbReference>
<dbReference type="InterPro" id="IPR010272">
    <property type="entry name" value="T6SS_TssF"/>
</dbReference>
<proteinExistence type="predicted"/>
<dbReference type="AlphaFoldDB" id="A0A6B2NN59"/>
<reference evidence="1" key="1">
    <citation type="submission" date="2020-02" db="EMBL/GenBank/DDBJ databases">
        <title>Delineation of the pyrene-degrading pathway in Roseobacter clade bacteria by genomic analysis.</title>
        <authorList>
            <person name="Zhou H."/>
            <person name="Wang H."/>
        </authorList>
    </citation>
    <scope>NUCLEOTIDE SEQUENCE</scope>
    <source>
        <strain evidence="1">PrR005</strain>
    </source>
</reference>
<dbReference type="PANTHER" id="PTHR35370:SF1">
    <property type="entry name" value="TYPE VI SECRETION SYSTEM COMPONENT TSSF1"/>
    <property type="match status" value="1"/>
</dbReference>
<dbReference type="RefSeq" id="WP_164129823.1">
    <property type="nucleotide sequence ID" value="NZ_JAAGOX010000015.1"/>
</dbReference>